<evidence type="ECO:0000256" key="1">
    <source>
        <dbReference type="ARBA" id="ARBA00022988"/>
    </source>
</evidence>
<comment type="caution">
    <text evidence="4">The sequence shown here is derived from an EMBL/GenBank/DDBJ whole genome shotgun (WGS) entry which is preliminary data.</text>
</comment>
<dbReference type="InterPro" id="IPR038277">
    <property type="entry name" value="UreF_sf"/>
</dbReference>
<keyword evidence="3" id="KW-0963">Cytoplasm</keyword>
<gene>
    <name evidence="3 4" type="primary">ureF</name>
    <name evidence="4" type="ORF">SRABI133_00966</name>
</gene>
<dbReference type="Pfam" id="PF01730">
    <property type="entry name" value="UreF"/>
    <property type="match status" value="1"/>
</dbReference>
<dbReference type="EMBL" id="CAKKMG010000007">
    <property type="protein sequence ID" value="CAH0161798.1"/>
    <property type="molecule type" value="Genomic_DNA"/>
</dbReference>
<dbReference type="PIRSF" id="PIRSF009467">
    <property type="entry name" value="Ureas_acces_UreF"/>
    <property type="match status" value="1"/>
</dbReference>
<dbReference type="InterPro" id="IPR002639">
    <property type="entry name" value="UreF"/>
</dbReference>
<evidence type="ECO:0000313" key="5">
    <source>
        <dbReference type="Proteomes" id="UP000789326"/>
    </source>
</evidence>
<comment type="subunit">
    <text evidence="3">UreD, UreF and UreG form a complex that acts as a GTP-hydrolysis-dependent molecular chaperone, activating the urease apoprotein by helping to assemble the nickel containing metallocenter of UreC. The UreE protein probably delivers the nickel.</text>
</comment>
<keyword evidence="2 3" id="KW-0143">Chaperone</keyword>
<dbReference type="PANTHER" id="PTHR33620">
    <property type="entry name" value="UREASE ACCESSORY PROTEIN F"/>
    <property type="match status" value="1"/>
</dbReference>
<comment type="similarity">
    <text evidence="3">Belongs to the UreF family.</text>
</comment>
<organism evidence="4 5">
    <name type="scientific">Peribacillus simplex</name>
    <dbReference type="NCBI Taxonomy" id="1478"/>
    <lineage>
        <taxon>Bacteria</taxon>
        <taxon>Bacillati</taxon>
        <taxon>Bacillota</taxon>
        <taxon>Bacilli</taxon>
        <taxon>Bacillales</taxon>
        <taxon>Bacillaceae</taxon>
        <taxon>Peribacillus</taxon>
    </lineage>
</organism>
<keyword evidence="1 3" id="KW-0996">Nickel insertion</keyword>
<dbReference type="AlphaFoldDB" id="A0A9W4KV27"/>
<dbReference type="PANTHER" id="PTHR33620:SF1">
    <property type="entry name" value="UREASE ACCESSORY PROTEIN F"/>
    <property type="match status" value="1"/>
</dbReference>
<evidence type="ECO:0000256" key="3">
    <source>
        <dbReference type="HAMAP-Rule" id="MF_01385"/>
    </source>
</evidence>
<evidence type="ECO:0000313" key="4">
    <source>
        <dbReference type="EMBL" id="CAH0161798.1"/>
    </source>
</evidence>
<dbReference type="RefSeq" id="WP_230300962.1">
    <property type="nucleotide sequence ID" value="NZ_CAKKMG010000007.1"/>
</dbReference>
<dbReference type="GO" id="GO:0016151">
    <property type="term" value="F:nickel cation binding"/>
    <property type="evidence" value="ECO:0007669"/>
    <property type="project" value="UniProtKB-UniRule"/>
</dbReference>
<dbReference type="GO" id="GO:0005737">
    <property type="term" value="C:cytoplasm"/>
    <property type="evidence" value="ECO:0007669"/>
    <property type="project" value="UniProtKB-SubCell"/>
</dbReference>
<accession>A0A9W4KV27</accession>
<dbReference type="Gene3D" id="1.10.4190.10">
    <property type="entry name" value="Urease accessory protein UreF"/>
    <property type="match status" value="1"/>
</dbReference>
<proteinExistence type="inferred from homology"/>
<reference evidence="4" key="1">
    <citation type="submission" date="2021-11" db="EMBL/GenBank/DDBJ databases">
        <authorList>
            <person name="Bulgarelli D."/>
        </authorList>
    </citation>
    <scope>NUCLEOTIDE SEQUENCE</scope>
    <source>
        <strain evidence="4">Bi133</strain>
    </source>
</reference>
<comment type="function">
    <text evidence="3">Required for maturation of urease via the functional incorporation of the urease nickel metallocenter.</text>
</comment>
<comment type="subcellular location">
    <subcellularLocation>
        <location evidence="3">Cytoplasm</location>
    </subcellularLocation>
</comment>
<sequence>MIERLFPLIQLCDSNFPSGSFSHSFGMETYVQEGKIHDAASLKEFLKVYISKSLTYSDGLGCRIAYELIRSHRIEGIWDLDEKLYAACSAREPREASKRIGQQIAKLCSNLYPSKELSAYLKKIQGKQCYGHPAIVFALVCTELNLTVEMAIHACLYAAVSSLIQNAVRGIPLGQTAGQTLLLWTHEEIQTAAAFIKGLPEDELGRTLPGLEIAQMRHEQLHVRLFMS</sequence>
<dbReference type="HAMAP" id="MF_01385">
    <property type="entry name" value="UreF"/>
    <property type="match status" value="1"/>
</dbReference>
<protein>
    <recommendedName>
        <fullName evidence="3">Urease accessory protein UreF</fullName>
    </recommendedName>
</protein>
<evidence type="ECO:0000256" key="2">
    <source>
        <dbReference type="ARBA" id="ARBA00023186"/>
    </source>
</evidence>
<name>A0A9W4KV27_9BACI</name>
<dbReference type="Proteomes" id="UP000789326">
    <property type="component" value="Unassembled WGS sequence"/>
</dbReference>